<sequence length="109" mass="11547">MKLDGSLHDLGFTRCASEHGMYTRGVAKSRVVVAVFLGSGVGRRRAEDVRGGGVQVVVLGVEAPGGVQAMNKHALLMITTYVCGILIEQIFITHVDVDCEGSVIQALHA</sequence>
<gene>
    <name evidence="1" type="ORF">E2562_030715</name>
</gene>
<accession>A0A6G1CVB0</accession>
<evidence type="ECO:0000313" key="1">
    <source>
        <dbReference type="EMBL" id="KAF0904019.1"/>
    </source>
</evidence>
<evidence type="ECO:0000313" key="2">
    <source>
        <dbReference type="Proteomes" id="UP000479710"/>
    </source>
</evidence>
<comment type="caution">
    <text evidence="1">The sequence shown here is derived from an EMBL/GenBank/DDBJ whole genome shotgun (WGS) entry which is preliminary data.</text>
</comment>
<dbReference type="AlphaFoldDB" id="A0A6G1CVB0"/>
<organism evidence="1 2">
    <name type="scientific">Oryza meyeriana var. granulata</name>
    <dbReference type="NCBI Taxonomy" id="110450"/>
    <lineage>
        <taxon>Eukaryota</taxon>
        <taxon>Viridiplantae</taxon>
        <taxon>Streptophyta</taxon>
        <taxon>Embryophyta</taxon>
        <taxon>Tracheophyta</taxon>
        <taxon>Spermatophyta</taxon>
        <taxon>Magnoliopsida</taxon>
        <taxon>Liliopsida</taxon>
        <taxon>Poales</taxon>
        <taxon>Poaceae</taxon>
        <taxon>BOP clade</taxon>
        <taxon>Oryzoideae</taxon>
        <taxon>Oryzeae</taxon>
        <taxon>Oryzinae</taxon>
        <taxon>Oryza</taxon>
        <taxon>Oryza meyeriana</taxon>
    </lineage>
</organism>
<name>A0A6G1CVB0_9ORYZ</name>
<proteinExistence type="predicted"/>
<dbReference type="EMBL" id="SPHZ02000008">
    <property type="protein sequence ID" value="KAF0904019.1"/>
    <property type="molecule type" value="Genomic_DNA"/>
</dbReference>
<reference evidence="1 2" key="1">
    <citation type="submission" date="2019-11" db="EMBL/GenBank/DDBJ databases">
        <title>Whole genome sequence of Oryza granulata.</title>
        <authorList>
            <person name="Li W."/>
        </authorList>
    </citation>
    <scope>NUCLEOTIDE SEQUENCE [LARGE SCALE GENOMIC DNA]</scope>
    <source>
        <strain evidence="2">cv. Menghai</strain>
        <tissue evidence="1">Leaf</tissue>
    </source>
</reference>
<dbReference type="Proteomes" id="UP000479710">
    <property type="component" value="Unassembled WGS sequence"/>
</dbReference>
<keyword evidence="2" id="KW-1185">Reference proteome</keyword>
<protein>
    <submittedName>
        <fullName evidence="1">Uncharacterized protein</fullName>
    </submittedName>
</protein>